<dbReference type="Gene3D" id="1.20.1250.20">
    <property type="entry name" value="MFS general substrate transporter like domains"/>
    <property type="match status" value="2"/>
</dbReference>
<dbReference type="SUPFAM" id="SSF52047">
    <property type="entry name" value="RNI-like"/>
    <property type="match status" value="1"/>
</dbReference>
<dbReference type="EMBL" id="LSRX01001422">
    <property type="protein sequence ID" value="OLP80047.1"/>
    <property type="molecule type" value="Genomic_DNA"/>
</dbReference>
<gene>
    <name evidence="7" type="primary">NRT2.5</name>
    <name evidence="7" type="ORF">AK812_SmicGene39591</name>
</gene>
<dbReference type="GO" id="GO:0016020">
    <property type="term" value="C:membrane"/>
    <property type="evidence" value="ECO:0007669"/>
    <property type="project" value="UniProtKB-SubCell"/>
</dbReference>
<feature type="transmembrane region" description="Helical" evidence="6">
    <location>
        <begin position="1079"/>
        <end position="1099"/>
    </location>
</feature>
<evidence type="ECO:0000256" key="3">
    <source>
        <dbReference type="ARBA" id="ARBA00022692"/>
    </source>
</evidence>
<accession>A0A1Q9CB50</accession>
<comment type="caution">
    <text evidence="7">The sequence shown here is derived from an EMBL/GenBank/DDBJ whole genome shotgun (WGS) entry which is preliminary data.</text>
</comment>
<feature type="transmembrane region" description="Helical" evidence="6">
    <location>
        <begin position="1111"/>
        <end position="1134"/>
    </location>
</feature>
<evidence type="ECO:0000256" key="1">
    <source>
        <dbReference type="ARBA" id="ARBA00004141"/>
    </source>
</evidence>
<dbReference type="InterPro" id="IPR032675">
    <property type="entry name" value="LRR_dom_sf"/>
</dbReference>
<evidence type="ECO:0000313" key="8">
    <source>
        <dbReference type="Proteomes" id="UP000186817"/>
    </source>
</evidence>
<dbReference type="Gene3D" id="3.80.10.10">
    <property type="entry name" value="Ribonuclease Inhibitor"/>
    <property type="match status" value="2"/>
</dbReference>
<organism evidence="7 8">
    <name type="scientific">Symbiodinium microadriaticum</name>
    <name type="common">Dinoflagellate</name>
    <name type="synonym">Zooxanthella microadriatica</name>
    <dbReference type="NCBI Taxonomy" id="2951"/>
    <lineage>
        <taxon>Eukaryota</taxon>
        <taxon>Sar</taxon>
        <taxon>Alveolata</taxon>
        <taxon>Dinophyceae</taxon>
        <taxon>Suessiales</taxon>
        <taxon>Symbiodiniaceae</taxon>
        <taxon>Symbiodinium</taxon>
    </lineage>
</organism>
<dbReference type="InterPro" id="IPR011701">
    <property type="entry name" value="MFS"/>
</dbReference>
<dbReference type="OrthoDB" id="426505at2759"/>
<keyword evidence="5 6" id="KW-0472">Membrane</keyword>
<keyword evidence="8" id="KW-1185">Reference proteome</keyword>
<feature type="transmembrane region" description="Helical" evidence="6">
    <location>
        <begin position="1240"/>
        <end position="1260"/>
    </location>
</feature>
<keyword evidence="3 6" id="KW-0812">Transmembrane</keyword>
<evidence type="ECO:0000256" key="5">
    <source>
        <dbReference type="ARBA" id="ARBA00023136"/>
    </source>
</evidence>
<proteinExistence type="inferred from homology"/>
<evidence type="ECO:0000256" key="2">
    <source>
        <dbReference type="ARBA" id="ARBA00008432"/>
    </source>
</evidence>
<comment type="subcellular location">
    <subcellularLocation>
        <location evidence="1">Membrane</location>
        <topology evidence="1">Multi-pass membrane protein</topology>
    </subcellularLocation>
</comment>
<feature type="transmembrane region" description="Helical" evidence="6">
    <location>
        <begin position="872"/>
        <end position="893"/>
    </location>
</feature>
<feature type="transmembrane region" description="Helical" evidence="6">
    <location>
        <begin position="1266"/>
        <end position="1287"/>
    </location>
</feature>
<evidence type="ECO:0000256" key="4">
    <source>
        <dbReference type="ARBA" id="ARBA00022989"/>
    </source>
</evidence>
<dbReference type="PANTHER" id="PTHR23515">
    <property type="entry name" value="HIGH-AFFINITY NITRATE TRANSPORTER 2.3"/>
    <property type="match status" value="1"/>
</dbReference>
<dbReference type="CDD" id="cd17341">
    <property type="entry name" value="MFS_NRT2_like"/>
    <property type="match status" value="1"/>
</dbReference>
<protein>
    <submittedName>
        <fullName evidence="7">High affinity nitrate transporter 2.5</fullName>
    </submittedName>
</protein>
<dbReference type="Pfam" id="PF07690">
    <property type="entry name" value="MFS_1"/>
    <property type="match status" value="1"/>
</dbReference>
<feature type="transmembrane region" description="Helical" evidence="6">
    <location>
        <begin position="1334"/>
        <end position="1352"/>
    </location>
</feature>
<feature type="transmembrane region" description="Helical" evidence="6">
    <location>
        <begin position="1299"/>
        <end position="1322"/>
    </location>
</feature>
<comment type="similarity">
    <text evidence="2">Belongs to the major facilitator superfamily. Nitrate/nitrite porter (TC 2.A.1.8) family.</text>
</comment>
<evidence type="ECO:0000256" key="6">
    <source>
        <dbReference type="SAM" id="Phobius"/>
    </source>
</evidence>
<name>A0A1Q9CB50_SYMMI</name>
<evidence type="ECO:0000313" key="7">
    <source>
        <dbReference type="EMBL" id="OLP80047.1"/>
    </source>
</evidence>
<dbReference type="SUPFAM" id="SSF103473">
    <property type="entry name" value="MFS general substrate transporter"/>
    <property type="match status" value="1"/>
</dbReference>
<keyword evidence="4 6" id="KW-1133">Transmembrane helix</keyword>
<dbReference type="InterPro" id="IPR044772">
    <property type="entry name" value="NO3_transporter"/>
</dbReference>
<sequence length="1601" mass="177704">MTFRKDDLHSTLYKKRVADGRDPCPDRIFDRNVRRELARTWQAPFTTPAAGQPPPRNLRTTSHGLPPLFQKGSYWNPEREQDVECNPGAAQYLRTCLDEGVLPDLLPFLTGHSAKLEAASRELTDKDLGAITAMLGRVATAKVIDLSNNPLLTDKSMAPFLDALLRQQLPATVARLSLANCHALSLKTATKLASLVESDQAARLRTLDLTGVRLSLAAQVHISGTIREHDELRELKLANTNISGRDCLHVLLANDRLQLIDLSWNSFDEHCFATIGELLVKNVSLHTLACSNSSTPSGKRLTPIVRLLEALSGISNLQQLDLAADQIDYRAALVLEDVLGDHPKLRRLVLAQNPLGILGCRSMLRLLCSQASCLRSVDFAGCFADAQGRLEQTGPGFRPNSPGGTYQLDFTQPYHRSIMRMLAKTAERLNLQIADALTPLAGATTLPEKTPAGLWTVPTAGGTRIKFNMEKAMGRSLGDRWDFHGLLAEQSQLLRCRLPAAKQLQLFKQFSTLRMQIQEQVVFLNALAKDFLLEPSQILQLGFEREIAEEVVWRLLPCTAGAKERYLTVLAAPTFRGYISALQHSHSLLNLNVQNPSGHYRLDLANPSDAFVGQQLLRLDRWEGVLRQELRRKDTSRMLGSCIFNALYLEKRIDSGPMNDWPWPEHGLLALDYASGKRPTAEDSAVATPSFRNLCQALHLCSLTEEQKVAALVPVSHELFLSSLQLRTLLLLLETPNARLQLFELLYLRIVDIQNQTLARDVLDESCNFCKLERFNQCMMFPFVQPESFAFEFNLKHLDHRLASLAVFKLCEVEGWANLPEPAFVADEADEDGTDEALFWRSSKEVDESNKATELPLLRVCGTVQQNPHMRAFWGSVFSFFLAFLGWFALAPLGLEVATSINMCENQKFPPAEYPLRPAYLKYKSLKTGLEYCQYGKVKDGDTITDCAAVPANIMSSATATAEEKSPYAPSVLAKCVCTTGTDCNGMIANAGVAAVASTIFVRIALGTLLERFGPVNVQASLLTFGAFWVAMAAAISAPWNYALIRFFIGCAGATFVTNQFWCSLMFAPNVIGTANATAAGWGNLGGGVTQIFMISVLFNPMTSSGMEADTAWRVAMIVPAVLFVITAACLKLLCWDTPTAKRFDVSVTGKTKKPSLWDYVEVCSDFRVLVMIMQYSACFGTELAMNNQLATHFRTYFQMDAADASALAGAFGLMNLFARSLGGITSDILFKYMGFRGRIWAQFLSLFFEAIFLFCFGLVDNSQPWYVALAVLVCFSLFVQMAEGTSYGIVPFMNRPQLAVVSALVGAGGNLGAVIAGFCFYRPIDDPLLPFQVHAGYVMFWALLSPCYYWAEHGGMFHGPAEVKTAEIKGAEETKVSLDSMPTRGLFRGKYMGSPSTRSLKCRKQLLEMWGYWQVALSEDRICWAAKPFQELEEVTPLVEWLIMRYPDLTKAFQHICKSVPDGLQTAGTLRAAELEEGLKAVGFGRLESSGIAGVFRYLASKDVLAQADWKKLESSWSQARLSAKDFVIFMQSMVGETLEEWWSSLGQEVTGKVSRVQWNDACRMRGFYGNSTQVYRLLEEDDAETITWTEFQALRKFAA</sequence>
<feature type="transmembrane region" description="Helical" evidence="6">
    <location>
        <begin position="1020"/>
        <end position="1038"/>
    </location>
</feature>
<reference evidence="7 8" key="1">
    <citation type="submission" date="2016-02" db="EMBL/GenBank/DDBJ databases">
        <title>Genome analysis of coral dinoflagellate symbionts highlights evolutionary adaptations to a symbiotic lifestyle.</title>
        <authorList>
            <person name="Aranda M."/>
            <person name="Li Y."/>
            <person name="Liew Y.J."/>
            <person name="Baumgarten S."/>
            <person name="Simakov O."/>
            <person name="Wilson M."/>
            <person name="Piel J."/>
            <person name="Ashoor H."/>
            <person name="Bougouffa S."/>
            <person name="Bajic V.B."/>
            <person name="Ryu T."/>
            <person name="Ravasi T."/>
            <person name="Bayer T."/>
            <person name="Micklem G."/>
            <person name="Kim H."/>
            <person name="Bhak J."/>
            <person name="Lajeunesse T.C."/>
            <person name="Voolstra C.R."/>
        </authorList>
    </citation>
    <scope>NUCLEOTIDE SEQUENCE [LARGE SCALE GENOMIC DNA]</scope>
    <source>
        <strain evidence="7 8">CCMP2467</strain>
    </source>
</reference>
<dbReference type="InterPro" id="IPR036259">
    <property type="entry name" value="MFS_trans_sf"/>
</dbReference>
<dbReference type="Proteomes" id="UP000186817">
    <property type="component" value="Unassembled WGS sequence"/>
</dbReference>
<dbReference type="GO" id="GO:0015112">
    <property type="term" value="F:nitrate transmembrane transporter activity"/>
    <property type="evidence" value="ECO:0007669"/>
    <property type="project" value="InterPro"/>
</dbReference>